<dbReference type="PROSITE" id="PS00157">
    <property type="entry name" value="RUBISCO_LARGE"/>
    <property type="match status" value="1"/>
</dbReference>
<evidence type="ECO:0000313" key="8">
    <source>
        <dbReference type="Proteomes" id="UP000602057"/>
    </source>
</evidence>
<dbReference type="Gene3D" id="3.20.20.110">
    <property type="entry name" value="Ribulose bisphosphate carboxylase, large subunit, C-terminal domain"/>
    <property type="match status" value="1"/>
</dbReference>
<dbReference type="PANTHER" id="PTHR42704:SF17">
    <property type="entry name" value="RIBULOSE BISPHOSPHATE CARBOXYLASE LARGE CHAIN"/>
    <property type="match status" value="1"/>
</dbReference>
<accession>A0A8J6Q6M0</accession>
<dbReference type="GO" id="GO:0000287">
    <property type="term" value="F:magnesium ion binding"/>
    <property type="evidence" value="ECO:0007669"/>
    <property type="project" value="InterPro"/>
</dbReference>
<dbReference type="InterPro" id="IPR033966">
    <property type="entry name" value="RuBisCO"/>
</dbReference>
<dbReference type="AlphaFoldDB" id="A0A8J6Q6M0"/>
<evidence type="ECO:0000256" key="4">
    <source>
        <dbReference type="RuleBase" id="RU003834"/>
    </source>
</evidence>
<dbReference type="InterPro" id="IPR000685">
    <property type="entry name" value="RuBisCO_lsu_C"/>
</dbReference>
<evidence type="ECO:0000313" key="7">
    <source>
        <dbReference type="EMBL" id="MBD0835174.1"/>
    </source>
</evidence>
<feature type="domain" description="Ribulose bisphosphate carboxylase large subunit ferrodoxin-like N-terminal" evidence="6">
    <location>
        <begin position="6"/>
        <end position="123"/>
    </location>
</feature>
<protein>
    <submittedName>
        <fullName evidence="7">Ribulose 1,5-bisphosphate carboxylase</fullName>
    </submittedName>
</protein>
<dbReference type="InterPro" id="IPR036376">
    <property type="entry name" value="RuBisCO_lsu_C_sf"/>
</dbReference>
<keyword evidence="2" id="KW-0479">Metal-binding</keyword>
<dbReference type="Pfam" id="PF02788">
    <property type="entry name" value="RuBisCO_large_N"/>
    <property type="match status" value="1"/>
</dbReference>
<dbReference type="EMBL" id="JACVXC010000002">
    <property type="protein sequence ID" value="MBD0835174.1"/>
    <property type="molecule type" value="Genomic_DNA"/>
</dbReference>
<dbReference type="SFLD" id="SFLDS00014">
    <property type="entry name" value="RuBisCO"/>
    <property type="match status" value="1"/>
</dbReference>
<dbReference type="RefSeq" id="WP_188215660.1">
    <property type="nucleotide sequence ID" value="NZ_BAABGH010000010.1"/>
</dbReference>
<dbReference type="Gene3D" id="3.30.70.150">
    <property type="entry name" value="RuBisCO large subunit, N-terminal domain"/>
    <property type="match status" value="1"/>
</dbReference>
<sequence length="424" mass="46673">MERIFAAYLIETPYDVEQAAAVLAGEQSSGTFISTTQELEEFRKLYAARVEHIELQEEVSVPSIPGNYKEGTVFKRAKVIVSWPVGNFGYNIPTLITTLLGNIYESTQFSGLKLDDFEVPNSYREHFRGPKFGLRGTKALAGVELKQPMIGTAIKPSLGLTPEHTAQLVQKLADAGIDFIKDDELLTSSASSTFEERVEKVMDVINAQADKTGKKIMYAFNITGDFRTMQSNYETVVNAGGTSVMVSINSVGWTATKQVCNWGGLSVHAHRNGWGMFNKHPFFGINFPAYDKISRLAGVDQMYVNGIENTFGESNDSALRSIKSCLKPFLNSESVLPVVSSGQWGGQAFETYNRLQTTDLLYMAGDAILGHPSGLEAGVLAIQQAWNGAINGKTLEETANDYEEFRALVYKFANRELLNSESVS</sequence>
<reference evidence="7" key="1">
    <citation type="journal article" date="2013" name="Int. J. Syst. Evol. Microbiol.">
        <title>Aestuariibaculum suncheonense gen. nov., sp. nov., a marine bacterium of the family Flavobacteriaceae isolated from a tidal flat and emended descriptions of the genera Gaetbulibacter and Tamlana.</title>
        <authorList>
            <person name="Jeong S.H."/>
            <person name="Park M.S."/>
            <person name="Jin H.M."/>
            <person name="Lee K."/>
            <person name="Park W."/>
            <person name="Jeon C.O."/>
        </authorList>
    </citation>
    <scope>NUCLEOTIDE SEQUENCE</scope>
    <source>
        <strain evidence="7">SC17</strain>
    </source>
</reference>
<gene>
    <name evidence="7" type="ORF">ICJ84_07000</name>
</gene>
<evidence type="ECO:0000259" key="6">
    <source>
        <dbReference type="Pfam" id="PF02788"/>
    </source>
</evidence>
<keyword evidence="3" id="KW-0460">Magnesium</keyword>
<comment type="similarity">
    <text evidence="4">Belongs to the RuBisCO large chain family.</text>
</comment>
<comment type="cofactor">
    <cofactor evidence="1">
        <name>Mg(2+)</name>
        <dbReference type="ChEBI" id="CHEBI:18420"/>
    </cofactor>
</comment>
<evidence type="ECO:0000256" key="1">
    <source>
        <dbReference type="ARBA" id="ARBA00001946"/>
    </source>
</evidence>
<evidence type="ECO:0000256" key="3">
    <source>
        <dbReference type="ARBA" id="ARBA00022842"/>
    </source>
</evidence>
<dbReference type="InterPro" id="IPR017443">
    <property type="entry name" value="RuBisCO_lsu_fd_N"/>
</dbReference>
<reference evidence="7" key="2">
    <citation type="submission" date="2020-09" db="EMBL/GenBank/DDBJ databases">
        <authorList>
            <person name="Wu Z."/>
        </authorList>
    </citation>
    <scope>NUCLEOTIDE SEQUENCE</scope>
    <source>
        <strain evidence="7">SC17</strain>
    </source>
</reference>
<dbReference type="InterPro" id="IPR036422">
    <property type="entry name" value="RuBisCO_lsu_N_sf"/>
</dbReference>
<proteinExistence type="inferred from homology"/>
<feature type="domain" description="Ribulose bisphosphate carboxylase large subunit C-terminal" evidence="5">
    <location>
        <begin position="147"/>
        <end position="407"/>
    </location>
</feature>
<name>A0A8J6Q6M0_9FLAO</name>
<keyword evidence="8" id="KW-1185">Reference proteome</keyword>
<dbReference type="SFLD" id="SFLDG00301">
    <property type="entry name" value="RuBisCO-like_proteins"/>
    <property type="match status" value="1"/>
</dbReference>
<dbReference type="SUPFAM" id="SSF54966">
    <property type="entry name" value="RuBisCO, large subunit, small (N-terminal) domain"/>
    <property type="match status" value="1"/>
</dbReference>
<dbReference type="GO" id="GO:0015977">
    <property type="term" value="P:carbon fixation"/>
    <property type="evidence" value="ECO:0007669"/>
    <property type="project" value="InterPro"/>
</dbReference>
<dbReference type="InterPro" id="IPR020878">
    <property type="entry name" value="RuBisCo_large_chain_AS"/>
</dbReference>
<dbReference type="Pfam" id="PF00016">
    <property type="entry name" value="RuBisCO_large"/>
    <property type="match status" value="1"/>
</dbReference>
<dbReference type="SUPFAM" id="SSF51649">
    <property type="entry name" value="RuBisCo, C-terminal domain"/>
    <property type="match status" value="1"/>
</dbReference>
<dbReference type="PANTHER" id="PTHR42704">
    <property type="entry name" value="RIBULOSE BISPHOSPHATE CARBOXYLASE"/>
    <property type="match status" value="1"/>
</dbReference>
<organism evidence="7 8">
    <name type="scientific">Aestuariibaculum suncheonense</name>
    <dbReference type="NCBI Taxonomy" id="1028745"/>
    <lineage>
        <taxon>Bacteria</taxon>
        <taxon>Pseudomonadati</taxon>
        <taxon>Bacteroidota</taxon>
        <taxon>Flavobacteriia</taxon>
        <taxon>Flavobacteriales</taxon>
        <taxon>Flavobacteriaceae</taxon>
    </lineage>
</organism>
<evidence type="ECO:0000259" key="5">
    <source>
        <dbReference type="Pfam" id="PF00016"/>
    </source>
</evidence>
<dbReference type="Proteomes" id="UP000602057">
    <property type="component" value="Unassembled WGS sequence"/>
</dbReference>
<comment type="caution">
    <text evidence="7">The sequence shown here is derived from an EMBL/GenBank/DDBJ whole genome shotgun (WGS) entry which is preliminary data.</text>
</comment>
<evidence type="ECO:0000256" key="2">
    <source>
        <dbReference type="ARBA" id="ARBA00022723"/>
    </source>
</evidence>
<dbReference type="GO" id="GO:0016984">
    <property type="term" value="F:ribulose-bisphosphate carboxylase activity"/>
    <property type="evidence" value="ECO:0007669"/>
    <property type="project" value="InterPro"/>
</dbReference>